<keyword evidence="6" id="KW-1185">Reference proteome</keyword>
<dbReference type="Pfam" id="PF00135">
    <property type="entry name" value="COesterase"/>
    <property type="match status" value="1"/>
</dbReference>
<organism evidence="5 6">
    <name type="scientific">Paraphoma chrysanthemicola</name>
    <dbReference type="NCBI Taxonomy" id="798071"/>
    <lineage>
        <taxon>Eukaryota</taxon>
        <taxon>Fungi</taxon>
        <taxon>Dikarya</taxon>
        <taxon>Ascomycota</taxon>
        <taxon>Pezizomycotina</taxon>
        <taxon>Dothideomycetes</taxon>
        <taxon>Pleosporomycetidae</taxon>
        <taxon>Pleosporales</taxon>
        <taxon>Pleosporineae</taxon>
        <taxon>Phaeosphaeriaceae</taxon>
        <taxon>Paraphoma</taxon>
    </lineage>
</organism>
<comment type="caution">
    <text evidence="5">The sequence shown here is derived from an EMBL/GenBank/DDBJ whole genome shotgun (WGS) entry which is preliminary data.</text>
</comment>
<reference evidence="5" key="1">
    <citation type="journal article" date="2021" name="Nat. Commun.">
        <title>Genetic determinants of endophytism in the Arabidopsis root mycobiome.</title>
        <authorList>
            <person name="Mesny F."/>
            <person name="Miyauchi S."/>
            <person name="Thiergart T."/>
            <person name="Pickel B."/>
            <person name="Atanasova L."/>
            <person name="Karlsson M."/>
            <person name="Huettel B."/>
            <person name="Barry K.W."/>
            <person name="Haridas S."/>
            <person name="Chen C."/>
            <person name="Bauer D."/>
            <person name="Andreopoulos W."/>
            <person name="Pangilinan J."/>
            <person name="LaButti K."/>
            <person name="Riley R."/>
            <person name="Lipzen A."/>
            <person name="Clum A."/>
            <person name="Drula E."/>
            <person name="Henrissat B."/>
            <person name="Kohler A."/>
            <person name="Grigoriev I.V."/>
            <person name="Martin F.M."/>
            <person name="Hacquard S."/>
        </authorList>
    </citation>
    <scope>NUCLEOTIDE SEQUENCE</scope>
    <source>
        <strain evidence="5">MPI-SDFR-AT-0120</strain>
    </source>
</reference>
<evidence type="ECO:0000259" key="4">
    <source>
        <dbReference type="Pfam" id="PF00135"/>
    </source>
</evidence>
<dbReference type="EC" id="3.1.1.-" evidence="3"/>
<dbReference type="GO" id="GO:0016787">
    <property type="term" value="F:hydrolase activity"/>
    <property type="evidence" value="ECO:0007669"/>
    <property type="project" value="UniProtKB-KW"/>
</dbReference>
<accession>A0A8K0W462</accession>
<evidence type="ECO:0000313" key="5">
    <source>
        <dbReference type="EMBL" id="KAH7094972.1"/>
    </source>
</evidence>
<protein>
    <recommendedName>
        <fullName evidence="3">Carboxylic ester hydrolase</fullName>
        <ecNumber evidence="3">3.1.1.-</ecNumber>
    </recommendedName>
</protein>
<dbReference type="SUPFAM" id="SSF53474">
    <property type="entry name" value="alpha/beta-Hydrolases"/>
    <property type="match status" value="1"/>
</dbReference>
<dbReference type="InterPro" id="IPR019826">
    <property type="entry name" value="Carboxylesterase_B_AS"/>
</dbReference>
<dbReference type="PANTHER" id="PTHR43142">
    <property type="entry name" value="CARBOXYLIC ESTER HYDROLASE"/>
    <property type="match status" value="1"/>
</dbReference>
<feature type="domain" description="Carboxylesterase type B" evidence="4">
    <location>
        <begin position="8"/>
        <end position="500"/>
    </location>
</feature>
<sequence>MSNTLPPLKTPIGTFQGIRSNGVTQYRGIKYASLIDQLSPPELITSYNPDTFVDATSFGPNAPGPSACLLEQATLIQCTLQIPTPDVAPRMSGTECLNLNITAPDVQIQDGKNLPVLVWIHGGGFIMGANSWAHYDPARLVALSEDLGMGIVIVSINYRLGVPGNLTSKELRDAGYPGNNSLRDQKCALQWVKKYIAAFGGDAGNVTVVGESAGASSVLYQLHTKEPLFRRAISMSGTPIMLKSLPVAVAEMSYASIIKNFGLEGASIEERIERLKSTSPEELVEKTPMSIPLLPCLVENDGQDPNKTHLSHHGDTLVPSRTTFAGLAAIKTVQSDAIPGFKWCESLLIGSTKHDGSVFLFMGLMQRKAGIASALSSSLRKHLSADAAAAILDAYDITPTTGDDDAIKRIIDFATDIAYVAPALAYARSFPGKAYLYNFDEVNPWDGPLKGLSSHLLDAASLFQNFDEYLSNEAVKVAKTLALDFVRFVNGMEPWEKFSSESSTCRVYGPSEKTVAGIVDDNGWEQGRRDTLWRLSESGIVDMDAVSVAWDMFLAER</sequence>
<proteinExistence type="inferred from homology"/>
<comment type="similarity">
    <text evidence="1 3">Belongs to the type-B carboxylesterase/lipase family.</text>
</comment>
<dbReference type="EMBL" id="JAGMVJ010000001">
    <property type="protein sequence ID" value="KAH7094972.1"/>
    <property type="molecule type" value="Genomic_DNA"/>
</dbReference>
<dbReference type="PROSITE" id="PS00122">
    <property type="entry name" value="CARBOXYLESTERASE_B_1"/>
    <property type="match status" value="1"/>
</dbReference>
<evidence type="ECO:0000256" key="1">
    <source>
        <dbReference type="ARBA" id="ARBA00005964"/>
    </source>
</evidence>
<dbReference type="InterPro" id="IPR002018">
    <property type="entry name" value="CarbesteraseB"/>
</dbReference>
<evidence type="ECO:0000256" key="3">
    <source>
        <dbReference type="RuleBase" id="RU361235"/>
    </source>
</evidence>
<dbReference type="Proteomes" id="UP000813461">
    <property type="component" value="Unassembled WGS sequence"/>
</dbReference>
<name>A0A8K0W462_9PLEO</name>
<dbReference type="InterPro" id="IPR029058">
    <property type="entry name" value="AB_hydrolase_fold"/>
</dbReference>
<evidence type="ECO:0000313" key="6">
    <source>
        <dbReference type="Proteomes" id="UP000813461"/>
    </source>
</evidence>
<dbReference type="Gene3D" id="3.40.50.1820">
    <property type="entry name" value="alpha/beta hydrolase"/>
    <property type="match status" value="1"/>
</dbReference>
<keyword evidence="2 3" id="KW-0378">Hydrolase</keyword>
<dbReference type="OrthoDB" id="6846267at2759"/>
<dbReference type="AlphaFoldDB" id="A0A8K0W462"/>
<evidence type="ECO:0000256" key="2">
    <source>
        <dbReference type="ARBA" id="ARBA00022801"/>
    </source>
</evidence>
<dbReference type="PANTHER" id="PTHR43142:SF11">
    <property type="entry name" value="CARBOXYLIC ESTER HYDROLASE"/>
    <property type="match status" value="1"/>
</dbReference>
<gene>
    <name evidence="5" type="ORF">FB567DRAFT_565977</name>
</gene>